<sequence length="95" mass="10836">MSLRSYNSTLVGSEPGPTFKPEVESRELCLRVVRRLLVWDIYFNGLERHLIPEFNSDMFLGLELLNSVTGLVTSFINLVIAFVALIRHQEIKTLA</sequence>
<organism evidence="2 3">
    <name type="scientific">Orbilia oligospora</name>
    <name type="common">Nematode-trapping fungus</name>
    <name type="synonym">Arthrobotrys oligospora</name>
    <dbReference type="NCBI Taxonomy" id="2813651"/>
    <lineage>
        <taxon>Eukaryota</taxon>
        <taxon>Fungi</taxon>
        <taxon>Dikarya</taxon>
        <taxon>Ascomycota</taxon>
        <taxon>Pezizomycotina</taxon>
        <taxon>Orbiliomycetes</taxon>
        <taxon>Orbiliales</taxon>
        <taxon>Orbiliaceae</taxon>
        <taxon>Orbilia</taxon>
    </lineage>
</organism>
<dbReference type="EMBL" id="JAABOJ010000014">
    <property type="protein sequence ID" value="KAF3281986.1"/>
    <property type="molecule type" value="Genomic_DNA"/>
</dbReference>
<name>A0A7C8VHM4_ORBOL</name>
<reference evidence="2 3" key="1">
    <citation type="submission" date="2020-01" db="EMBL/GenBank/DDBJ databases">
        <authorList>
            <person name="Palmer J.M."/>
        </authorList>
    </citation>
    <scope>NUCLEOTIDE SEQUENCE [LARGE SCALE GENOMIC DNA]</scope>
    <source>
        <strain evidence="2 3">TWF970</strain>
    </source>
</reference>
<accession>A0A7C8VHM4</accession>
<keyword evidence="1" id="KW-1133">Transmembrane helix</keyword>
<dbReference type="AlphaFoldDB" id="A0A7C8VHM4"/>
<dbReference type="Proteomes" id="UP000474640">
    <property type="component" value="Unassembled WGS sequence"/>
</dbReference>
<dbReference type="OrthoDB" id="10552270at2759"/>
<evidence type="ECO:0000256" key="1">
    <source>
        <dbReference type="SAM" id="Phobius"/>
    </source>
</evidence>
<proteinExistence type="predicted"/>
<gene>
    <name evidence="2" type="ORF">TWF970_001934</name>
</gene>
<evidence type="ECO:0000313" key="2">
    <source>
        <dbReference type="EMBL" id="KAF3281986.1"/>
    </source>
</evidence>
<comment type="caution">
    <text evidence="2">The sequence shown here is derived from an EMBL/GenBank/DDBJ whole genome shotgun (WGS) entry which is preliminary data.</text>
</comment>
<keyword evidence="1" id="KW-0472">Membrane</keyword>
<protein>
    <submittedName>
        <fullName evidence="2">Uncharacterized protein</fullName>
    </submittedName>
</protein>
<evidence type="ECO:0000313" key="3">
    <source>
        <dbReference type="Proteomes" id="UP000474640"/>
    </source>
</evidence>
<feature type="transmembrane region" description="Helical" evidence="1">
    <location>
        <begin position="64"/>
        <end position="86"/>
    </location>
</feature>
<keyword evidence="1" id="KW-0812">Transmembrane</keyword>